<name>A0A1H4PA21_9MICO</name>
<dbReference type="PROSITE" id="PS00063">
    <property type="entry name" value="ALDOKETO_REDUCTASE_3"/>
    <property type="match status" value="1"/>
</dbReference>
<dbReference type="Gene3D" id="3.20.20.100">
    <property type="entry name" value="NADP-dependent oxidoreductase domain"/>
    <property type="match status" value="1"/>
</dbReference>
<dbReference type="PIRSF" id="PIRSF000097">
    <property type="entry name" value="AKR"/>
    <property type="match status" value="1"/>
</dbReference>
<dbReference type="RefSeq" id="WP_091184654.1">
    <property type="nucleotide sequence ID" value="NZ_FNRY01000001.1"/>
</dbReference>
<comment type="similarity">
    <text evidence="1">Belongs to the aldo/keto reductase family.</text>
</comment>
<dbReference type="PRINTS" id="PR00069">
    <property type="entry name" value="ALDKETRDTASE"/>
</dbReference>
<evidence type="ECO:0000256" key="2">
    <source>
        <dbReference type="ARBA" id="ARBA00022857"/>
    </source>
</evidence>
<dbReference type="PANTHER" id="PTHR43827">
    <property type="entry name" value="2,5-DIKETO-D-GLUCONIC ACID REDUCTASE"/>
    <property type="match status" value="1"/>
</dbReference>
<evidence type="ECO:0000256" key="5">
    <source>
        <dbReference type="PIRSR" id="PIRSR000097-2"/>
    </source>
</evidence>
<evidence type="ECO:0000313" key="9">
    <source>
        <dbReference type="Proteomes" id="UP000199183"/>
    </source>
</evidence>
<dbReference type="OrthoDB" id="9804790at2"/>
<accession>A0A1H4PA21</accession>
<keyword evidence="3" id="KW-0560">Oxidoreductase</keyword>
<evidence type="ECO:0000259" key="7">
    <source>
        <dbReference type="Pfam" id="PF00248"/>
    </source>
</evidence>
<dbReference type="SUPFAM" id="SSF51430">
    <property type="entry name" value="NAD(P)-linked oxidoreductase"/>
    <property type="match status" value="1"/>
</dbReference>
<evidence type="ECO:0000256" key="1">
    <source>
        <dbReference type="ARBA" id="ARBA00007905"/>
    </source>
</evidence>
<sequence>MSASVPTLTLRTGFTIPQIGLGVYKVPAEQTADVVLTALEAGYRHVDTATLYRNEKAVGEGIRRSGVPREELFVTTKVWDDDHGYDSTLAAFDRSLDLLGLDYLDLYLIHWPVPSRDRYVETWHALERLAADGRVRSIGVSNFHAHHLERLSAESESVPAVNQIETHPWLPQHEDRAYGETHGIVTEAWSPLARGRVLGDETLGRLAAKHGVSAAQIVIRWHLQLGNVVIPKSVTPARIRENLDVFGFELDFEDLAAIAELETGERTGSDPDDH</sequence>
<evidence type="ECO:0000256" key="4">
    <source>
        <dbReference type="PIRSR" id="PIRSR000097-1"/>
    </source>
</evidence>
<gene>
    <name evidence="8" type="ORF">SAMN04489806_2435</name>
</gene>
<evidence type="ECO:0000256" key="3">
    <source>
        <dbReference type="ARBA" id="ARBA00023002"/>
    </source>
</evidence>
<dbReference type="Proteomes" id="UP000199183">
    <property type="component" value="Unassembled WGS sequence"/>
</dbReference>
<evidence type="ECO:0000313" key="8">
    <source>
        <dbReference type="EMBL" id="SEC03842.1"/>
    </source>
</evidence>
<feature type="site" description="Lowers pKa of active site Tyr" evidence="6">
    <location>
        <position position="77"/>
    </location>
</feature>
<feature type="active site" description="Proton donor" evidence="4">
    <location>
        <position position="52"/>
    </location>
</feature>
<dbReference type="PROSITE" id="PS00798">
    <property type="entry name" value="ALDOKETO_REDUCTASE_1"/>
    <property type="match status" value="1"/>
</dbReference>
<dbReference type="InterPro" id="IPR023210">
    <property type="entry name" value="NADP_OxRdtase_dom"/>
</dbReference>
<dbReference type="GO" id="GO:0016616">
    <property type="term" value="F:oxidoreductase activity, acting on the CH-OH group of donors, NAD or NADP as acceptor"/>
    <property type="evidence" value="ECO:0007669"/>
    <property type="project" value="UniProtKB-ARBA"/>
</dbReference>
<organism evidence="8 9">
    <name type="scientific">Paramicrobacterium humi</name>
    <dbReference type="NCBI Taxonomy" id="640635"/>
    <lineage>
        <taxon>Bacteria</taxon>
        <taxon>Bacillati</taxon>
        <taxon>Actinomycetota</taxon>
        <taxon>Actinomycetes</taxon>
        <taxon>Micrococcales</taxon>
        <taxon>Microbacteriaceae</taxon>
        <taxon>Paramicrobacterium</taxon>
    </lineage>
</organism>
<dbReference type="EMBL" id="FNRY01000001">
    <property type="protein sequence ID" value="SEC03842.1"/>
    <property type="molecule type" value="Genomic_DNA"/>
</dbReference>
<dbReference type="STRING" id="640635.SAMN04489806_2435"/>
<dbReference type="PANTHER" id="PTHR43827:SF3">
    <property type="entry name" value="NADP-DEPENDENT OXIDOREDUCTASE DOMAIN-CONTAINING PROTEIN"/>
    <property type="match status" value="1"/>
</dbReference>
<dbReference type="AlphaFoldDB" id="A0A1H4PA21"/>
<reference evidence="8 9" key="1">
    <citation type="submission" date="2016-10" db="EMBL/GenBank/DDBJ databases">
        <authorList>
            <person name="de Groot N.N."/>
        </authorList>
    </citation>
    <scope>NUCLEOTIDE SEQUENCE [LARGE SCALE GENOMIC DNA]</scope>
    <source>
        <strain evidence="8 9">DSM 21799</strain>
    </source>
</reference>
<keyword evidence="9" id="KW-1185">Reference proteome</keyword>
<protein>
    <submittedName>
        <fullName evidence="8">Aldo/keto reductase</fullName>
    </submittedName>
</protein>
<dbReference type="Pfam" id="PF00248">
    <property type="entry name" value="Aldo_ket_red"/>
    <property type="match status" value="1"/>
</dbReference>
<feature type="binding site" evidence="5">
    <location>
        <position position="110"/>
    </location>
    <ligand>
        <name>substrate</name>
    </ligand>
</feature>
<dbReference type="InterPro" id="IPR018170">
    <property type="entry name" value="Aldo/ket_reductase_CS"/>
</dbReference>
<feature type="domain" description="NADP-dependent oxidoreductase" evidence="7">
    <location>
        <begin position="25"/>
        <end position="261"/>
    </location>
</feature>
<proteinExistence type="inferred from homology"/>
<dbReference type="FunFam" id="3.20.20.100:FF:000015">
    <property type="entry name" value="Oxidoreductase, aldo/keto reductase family"/>
    <property type="match status" value="1"/>
</dbReference>
<evidence type="ECO:0000256" key="6">
    <source>
        <dbReference type="PIRSR" id="PIRSR000097-3"/>
    </source>
</evidence>
<dbReference type="PROSITE" id="PS00062">
    <property type="entry name" value="ALDOKETO_REDUCTASE_2"/>
    <property type="match status" value="1"/>
</dbReference>
<keyword evidence="2" id="KW-0521">NADP</keyword>
<dbReference type="InterPro" id="IPR020471">
    <property type="entry name" value="AKR"/>
</dbReference>
<dbReference type="InterPro" id="IPR036812">
    <property type="entry name" value="NAD(P)_OxRdtase_dom_sf"/>
</dbReference>